<feature type="compositionally biased region" description="Basic and acidic residues" evidence="5">
    <location>
        <begin position="356"/>
        <end position="375"/>
    </location>
</feature>
<feature type="coiled-coil region" evidence="4">
    <location>
        <begin position="673"/>
        <end position="824"/>
    </location>
</feature>
<gene>
    <name evidence="7" type="ORF">AUC31_08390</name>
</gene>
<feature type="region of interest" description="Disordered" evidence="5">
    <location>
        <begin position="341"/>
        <end position="377"/>
    </location>
</feature>
<feature type="compositionally biased region" description="Polar residues" evidence="5">
    <location>
        <begin position="630"/>
        <end position="644"/>
    </location>
</feature>
<dbReference type="Pfam" id="PF13476">
    <property type="entry name" value="AAA_23"/>
    <property type="match status" value="1"/>
</dbReference>
<evidence type="ECO:0000256" key="2">
    <source>
        <dbReference type="ARBA" id="ARBA00011322"/>
    </source>
</evidence>
<evidence type="ECO:0000256" key="1">
    <source>
        <dbReference type="ARBA" id="ARBA00006930"/>
    </source>
</evidence>
<dbReference type="Pfam" id="PF13558">
    <property type="entry name" value="SbcC_Walker_B"/>
    <property type="match status" value="1"/>
</dbReference>
<keyword evidence="4" id="KW-0175">Coiled coil</keyword>
<proteinExistence type="inferred from homology"/>
<reference evidence="7" key="1">
    <citation type="submission" date="2016-01" db="EMBL/GenBank/DDBJ databases">
        <title>Complete genome of Planococcus rifietoensis type strain M8.</title>
        <authorList>
            <person name="See-Too W.S."/>
        </authorList>
    </citation>
    <scope>NUCLEOTIDE SEQUENCE [LARGE SCALE GENOMIC DNA]</scope>
    <source>
        <strain evidence="7">M8</strain>
    </source>
</reference>
<organism evidence="7 8">
    <name type="scientific">Planococcus rifietoensis</name>
    <dbReference type="NCBI Taxonomy" id="200991"/>
    <lineage>
        <taxon>Bacteria</taxon>
        <taxon>Bacillati</taxon>
        <taxon>Bacillota</taxon>
        <taxon>Bacilli</taxon>
        <taxon>Bacillales</taxon>
        <taxon>Caryophanaceae</taxon>
        <taxon>Planococcus</taxon>
    </lineage>
</organism>
<dbReference type="KEGG" id="prt:AUC31_08390"/>
<dbReference type="GO" id="GO:0016887">
    <property type="term" value="F:ATP hydrolysis activity"/>
    <property type="evidence" value="ECO:0007669"/>
    <property type="project" value="InterPro"/>
</dbReference>
<dbReference type="PANTHER" id="PTHR32114">
    <property type="entry name" value="ABC TRANSPORTER ABCH.3"/>
    <property type="match status" value="1"/>
</dbReference>
<feature type="domain" description="Rad50/SbcC-type AAA" evidence="6">
    <location>
        <begin position="5"/>
        <end position="216"/>
    </location>
</feature>
<dbReference type="InterPro" id="IPR038729">
    <property type="entry name" value="Rad50/SbcC_AAA"/>
</dbReference>
<protein>
    <recommendedName>
        <fullName evidence="3">Nuclease SbcCD subunit C</fullName>
    </recommendedName>
</protein>
<dbReference type="SUPFAM" id="SSF52540">
    <property type="entry name" value="P-loop containing nucleoside triphosphate hydrolases"/>
    <property type="match status" value="1"/>
</dbReference>
<dbReference type="AlphaFoldDB" id="A0A0U2Q8M3"/>
<keyword evidence="8" id="KW-1185">Reference proteome</keyword>
<dbReference type="EMBL" id="CP013659">
    <property type="protein sequence ID" value="ALS75238.1"/>
    <property type="molecule type" value="Genomic_DNA"/>
</dbReference>
<dbReference type="GO" id="GO:0006302">
    <property type="term" value="P:double-strand break repair"/>
    <property type="evidence" value="ECO:0007669"/>
    <property type="project" value="InterPro"/>
</dbReference>
<evidence type="ECO:0000313" key="8">
    <source>
        <dbReference type="Proteomes" id="UP000067683"/>
    </source>
</evidence>
<dbReference type="RefSeq" id="WP_058381945.1">
    <property type="nucleotide sequence ID" value="NZ_CP013659.2"/>
</dbReference>
<keyword evidence="7" id="KW-0269">Exonuclease</keyword>
<evidence type="ECO:0000313" key="7">
    <source>
        <dbReference type="EMBL" id="ALS75238.1"/>
    </source>
</evidence>
<evidence type="ECO:0000256" key="3">
    <source>
        <dbReference type="ARBA" id="ARBA00013368"/>
    </source>
</evidence>
<dbReference type="Gene3D" id="1.10.287.1490">
    <property type="match status" value="1"/>
</dbReference>
<feature type="region of interest" description="Disordered" evidence="5">
    <location>
        <begin position="629"/>
        <end position="658"/>
    </location>
</feature>
<keyword evidence="7" id="KW-0378">Hydrolase</keyword>
<evidence type="ECO:0000259" key="6">
    <source>
        <dbReference type="Pfam" id="PF13476"/>
    </source>
</evidence>
<dbReference type="PANTHER" id="PTHR32114:SF2">
    <property type="entry name" value="ABC TRANSPORTER ABCH.3"/>
    <property type="match status" value="1"/>
</dbReference>
<keyword evidence="7" id="KW-0540">Nuclease</keyword>
<evidence type="ECO:0000256" key="5">
    <source>
        <dbReference type="SAM" id="MobiDB-lite"/>
    </source>
</evidence>
<name>A0A0U2Q8M3_9BACL</name>
<accession>A0A0U2Q8M3</accession>
<dbReference type="OrthoDB" id="9795626at2"/>
<dbReference type="InterPro" id="IPR027417">
    <property type="entry name" value="P-loop_NTPase"/>
</dbReference>
<comment type="subunit">
    <text evidence="2">Heterodimer of SbcC and SbcD.</text>
</comment>
<comment type="similarity">
    <text evidence="1">Belongs to the SMC family. SbcC subfamily.</text>
</comment>
<dbReference type="Proteomes" id="UP000067683">
    <property type="component" value="Chromosome"/>
</dbReference>
<evidence type="ECO:0000256" key="4">
    <source>
        <dbReference type="SAM" id="Coils"/>
    </source>
</evidence>
<dbReference type="STRING" id="200991.AUC31_08390"/>
<dbReference type="Gene3D" id="3.40.50.300">
    <property type="entry name" value="P-loop containing nucleotide triphosphate hydrolases"/>
    <property type="match status" value="2"/>
</dbReference>
<sequence length="1029" mass="116801">MKPVKLKLTAFGPYRDSEEINFEDLEGNRLFVISGSTGSGKTSIFDGICFALYGSASGSDRSEPKNLRSDFAKDSVHTSAELTFEVHGTTYRILRQMSHVKTGNKSATGERYEFFEVTDMGEKPCVERQIVSELNRRIEEILGLTFSQFNQIVMLPQGEFRKLLTSETDNKEAILRKIFRTEPYRLVAERLKQKKDEAQERFKAQQLLYKEQVQAIAGSLPQRESALFEVFAQGDFQRSQLLAGLEGEISHYESESIGLQERYQQSYDFHNKKMAEFHEAKGWNGRFDELEAKKRHLQELEQQLPAVKEWEQQVTAADQAGMITGLEEQVMDLVANERQKREELRRAETAEQNAQEMKRQAQQVKDEEENRHEQRQAAQQALVRLHDLESGVKELEQQRTAVQQLEKVAIHARTALQRTDEQAASAEQQLLQTKSFIQQLEERLEQFDDKRDRQNRLAEQQRVLAEYLRLEQKLKGLAEQSAGDQAKFEQTQKAYQSMEHDWFANQAALLASNLHAGEACPVCGSLDHPAKQLGSSAAVNQQAMEQAKQVLAQSEQKFRKTEAEQAAVHEQAAVKREELDGMSIAAEQAEKQLEAIQAEQHSLTGELEQLQADKEQLRKRKLAFGEMEDQLSSLKKQQAEAQQSAHEKRSAHESAQAVLESKLTSIPEALRDLGSLRTETAKAQETKDRLEASWQRAQDALQKAERQVSEAAVSLRHSKQSVQELQEKLEHAESRFEEALVKSAFATKEAYQMAKLEASRYEELKKQIERYKQDRHTTERQTAELESALAGRGRIDVSDAEQALAELKADYERALAELNTSKEYKNKAQAFFDEVSDASAKEAAAEAEFARIVDLYDTIRGQNDVKLSFERYLQIEYLEQILEAANERLKHLSNGQFHLTRSDRQEARGKQSGLGLDVYDAYTGQTRDVKTMSGGEKFNASLCLALGMADVIQSFEGNVSIETMFIDEGFGSLDEESLNKAIETLVDLQKSGRMIGVISHVQELKAAIPAILEVEKTKEGISRTRFQLK</sequence>
<dbReference type="GO" id="GO:0004527">
    <property type="term" value="F:exonuclease activity"/>
    <property type="evidence" value="ECO:0007669"/>
    <property type="project" value="UniProtKB-KW"/>
</dbReference>